<name>A0A1H3L7D1_9RHOB</name>
<sequence length="217" mass="23922">MTETPPSLAPLTPEAIEALFTRADGQFLFARWGRPIVPVVFGVTDETVGVLKGAIEALCVLTSHKMAETDPELGANMMVFFVRDWSELPETPNLDRLIPELGPLTERLEQAGANQYRIFRFDSDGAIKACFTFIRMDEHLADVPAETLALNQMVQAMVLWSDTAFQDASPLAMVGDRAALRPDIADLMRASYDPVLPAMAQDSSHALRLFARTGKLQ</sequence>
<proteinExistence type="predicted"/>
<dbReference type="AlphaFoldDB" id="A0A1H3L7D1"/>
<evidence type="ECO:0000313" key="2">
    <source>
        <dbReference type="Proteomes" id="UP000198914"/>
    </source>
</evidence>
<gene>
    <name evidence="1" type="ORF">SAMN05444004_102106</name>
</gene>
<dbReference type="STRING" id="1244108.SAMN05444004_102106"/>
<evidence type="ECO:0000313" key="1">
    <source>
        <dbReference type="EMBL" id="SDY60109.1"/>
    </source>
</evidence>
<keyword evidence="2" id="KW-1185">Reference proteome</keyword>
<reference evidence="2" key="1">
    <citation type="submission" date="2016-10" db="EMBL/GenBank/DDBJ databases">
        <authorList>
            <person name="Varghese N."/>
            <person name="Submissions S."/>
        </authorList>
    </citation>
    <scope>NUCLEOTIDE SEQUENCE [LARGE SCALE GENOMIC DNA]</scope>
    <source>
        <strain evidence="2">DSM 100420</strain>
    </source>
</reference>
<dbReference type="OrthoDB" id="7827308at2"/>
<accession>A0A1H3L7D1</accession>
<dbReference type="RefSeq" id="WP_092642354.1">
    <property type="nucleotide sequence ID" value="NZ_FNPX01000002.1"/>
</dbReference>
<dbReference type="Proteomes" id="UP000198914">
    <property type="component" value="Unassembled WGS sequence"/>
</dbReference>
<organism evidence="1 2">
    <name type="scientific">Jannaschia faecimaris</name>
    <dbReference type="NCBI Taxonomy" id="1244108"/>
    <lineage>
        <taxon>Bacteria</taxon>
        <taxon>Pseudomonadati</taxon>
        <taxon>Pseudomonadota</taxon>
        <taxon>Alphaproteobacteria</taxon>
        <taxon>Rhodobacterales</taxon>
        <taxon>Roseobacteraceae</taxon>
        <taxon>Jannaschia</taxon>
    </lineage>
</organism>
<dbReference type="EMBL" id="FNPX01000002">
    <property type="protein sequence ID" value="SDY60109.1"/>
    <property type="molecule type" value="Genomic_DNA"/>
</dbReference>
<protein>
    <submittedName>
        <fullName evidence="1">Uncharacterized protein</fullName>
    </submittedName>
</protein>